<evidence type="ECO:0000259" key="2">
    <source>
        <dbReference type="Pfam" id="PF13127"/>
    </source>
</evidence>
<evidence type="ECO:0000256" key="1">
    <source>
        <dbReference type="SAM" id="Phobius"/>
    </source>
</evidence>
<feature type="transmembrane region" description="Helical" evidence="1">
    <location>
        <begin position="31"/>
        <end position="51"/>
    </location>
</feature>
<keyword evidence="1" id="KW-0812">Transmembrane</keyword>
<name>A0A2S5CZV2_LYSSH</name>
<comment type="caution">
    <text evidence="3">The sequence shown here is derived from an EMBL/GenBank/DDBJ whole genome shotgun (WGS) entry which is preliminary data.</text>
</comment>
<organism evidence="3 4">
    <name type="scientific">Lysinibacillus sphaericus</name>
    <name type="common">Bacillus sphaericus</name>
    <dbReference type="NCBI Taxonomy" id="1421"/>
    <lineage>
        <taxon>Bacteria</taxon>
        <taxon>Bacillati</taxon>
        <taxon>Bacillota</taxon>
        <taxon>Bacilli</taxon>
        <taxon>Bacillales</taxon>
        <taxon>Bacillaceae</taxon>
        <taxon>Lysinibacillus</taxon>
    </lineage>
</organism>
<keyword evidence="1" id="KW-0472">Membrane</keyword>
<dbReference type="Proteomes" id="UP000237319">
    <property type="component" value="Unassembled WGS sequence"/>
</dbReference>
<evidence type="ECO:0000313" key="3">
    <source>
        <dbReference type="EMBL" id="POZ56335.1"/>
    </source>
</evidence>
<keyword evidence="1" id="KW-1133">Transmembrane helix</keyword>
<reference evidence="3 4" key="1">
    <citation type="submission" date="2017-11" db="EMBL/GenBank/DDBJ databases">
        <title>Genome sequence of Lysinibacillus sphaericus, a lignin-degrading bacteria isolated from municipal solid waste soil.</title>
        <authorList>
            <person name="Persinoti G.F."/>
            <person name="Paixao D.A."/>
            <person name="Bugg T.D."/>
            <person name="Squina F.M."/>
        </authorList>
    </citation>
    <scope>NUCLEOTIDE SEQUENCE [LARGE SCALE GENOMIC DNA]</scope>
    <source>
        <strain evidence="3 4">A1</strain>
    </source>
</reference>
<gene>
    <name evidence="3" type="ORF">LYSIN_01118</name>
</gene>
<protein>
    <recommendedName>
        <fullName evidence="2">DUF3955 domain-containing protein</fullName>
    </recommendedName>
</protein>
<dbReference type="Pfam" id="PF13127">
    <property type="entry name" value="DUF3955"/>
    <property type="match status" value="1"/>
</dbReference>
<proteinExistence type="predicted"/>
<dbReference type="InterPro" id="IPR025016">
    <property type="entry name" value="DUF3955"/>
</dbReference>
<dbReference type="AlphaFoldDB" id="A0A2S5CZV2"/>
<evidence type="ECO:0000313" key="4">
    <source>
        <dbReference type="Proteomes" id="UP000237319"/>
    </source>
</evidence>
<dbReference type="EMBL" id="PGLV01000001">
    <property type="protein sequence ID" value="POZ56335.1"/>
    <property type="molecule type" value="Genomic_DNA"/>
</dbReference>
<sequence>MLKSPKSIILFIASKFAPVTVQENGMKDEPYFFVTPIGALLFFIMLVYFLITQKQSLFKYIVYSQSHESLI</sequence>
<dbReference type="RefSeq" id="WP_103976513.1">
    <property type="nucleotide sequence ID" value="NZ_PGLV01000001.1"/>
</dbReference>
<keyword evidence="4" id="KW-1185">Reference proteome</keyword>
<feature type="domain" description="DUF3955" evidence="2">
    <location>
        <begin position="7"/>
        <end position="52"/>
    </location>
</feature>
<accession>A0A2S5CZV2</accession>